<gene>
    <name evidence="1" type="ORF">RYX56_24390</name>
</gene>
<keyword evidence="2" id="KW-1185">Reference proteome</keyword>
<proteinExistence type="predicted"/>
<feature type="non-terminal residue" evidence="1">
    <location>
        <position position="1"/>
    </location>
</feature>
<name>A0ABU3XHX9_9BACI</name>
<evidence type="ECO:0000313" key="2">
    <source>
        <dbReference type="Proteomes" id="UP001287282"/>
    </source>
</evidence>
<evidence type="ECO:0000313" key="1">
    <source>
        <dbReference type="EMBL" id="MDV2687490.1"/>
    </source>
</evidence>
<dbReference type="RefSeq" id="WP_317124388.1">
    <property type="nucleotide sequence ID" value="NZ_JAWJBA010000802.1"/>
</dbReference>
<dbReference type="EMBL" id="JAWJBA010000802">
    <property type="protein sequence ID" value="MDV2687490.1"/>
    <property type="molecule type" value="Genomic_DNA"/>
</dbReference>
<reference evidence="1 2" key="1">
    <citation type="submission" date="2023-10" db="EMBL/GenBank/DDBJ databases">
        <title>Screening of Alkalihalobacillus lindianensis BZ-TG-R113 and Its Alleviation of Salt Stress on Rapeseed Growth.</title>
        <authorList>
            <person name="Zhao B."/>
            <person name="Guo T."/>
        </authorList>
    </citation>
    <scope>NUCLEOTIDE SEQUENCE [LARGE SCALE GENOMIC DNA]</scope>
    <source>
        <strain evidence="1 2">BZ-TG-R113</strain>
    </source>
</reference>
<sequence length="60" mass="6610">PEMSNAPFETKRALLVGSSLHQNRLIGQAARWTEDEMALRADDIADRIIAIWPGPIASHA</sequence>
<organism evidence="1 2">
    <name type="scientific">Alkalihalophilus lindianensis</name>
    <dbReference type="NCBI Taxonomy" id="1630542"/>
    <lineage>
        <taxon>Bacteria</taxon>
        <taxon>Bacillati</taxon>
        <taxon>Bacillota</taxon>
        <taxon>Bacilli</taxon>
        <taxon>Bacillales</taxon>
        <taxon>Bacillaceae</taxon>
        <taxon>Alkalihalophilus</taxon>
    </lineage>
</organism>
<accession>A0ABU3XHX9</accession>
<dbReference type="Proteomes" id="UP001287282">
    <property type="component" value="Unassembled WGS sequence"/>
</dbReference>
<protein>
    <submittedName>
        <fullName evidence="1">DUF1524 domain-containing protein</fullName>
    </submittedName>
</protein>
<comment type="caution">
    <text evidence="1">The sequence shown here is derived from an EMBL/GenBank/DDBJ whole genome shotgun (WGS) entry which is preliminary data.</text>
</comment>